<dbReference type="PANTHER" id="PTHR15970">
    <property type="entry name" value="ELL-ASSOCIATED FACTOR EAF"/>
    <property type="match status" value="1"/>
</dbReference>
<dbReference type="GO" id="GO:0003711">
    <property type="term" value="F:transcription elongation factor activity"/>
    <property type="evidence" value="ECO:0007669"/>
    <property type="project" value="TreeGrafter"/>
</dbReference>
<dbReference type="AlphaFoldDB" id="A0A5C3L7J0"/>
<dbReference type="InterPro" id="IPR019194">
    <property type="entry name" value="Tscrpt_elong_fac_Eaf_N"/>
</dbReference>
<evidence type="ECO:0000256" key="1">
    <source>
        <dbReference type="ARBA" id="ARBA00004123"/>
    </source>
</evidence>
<keyword evidence="5" id="KW-0010">Activator</keyword>
<feature type="compositionally biased region" description="Acidic residues" evidence="8">
    <location>
        <begin position="266"/>
        <end position="276"/>
    </location>
</feature>
<feature type="compositionally biased region" description="Acidic residues" evidence="8">
    <location>
        <begin position="672"/>
        <end position="687"/>
    </location>
</feature>
<feature type="compositionally biased region" description="Polar residues" evidence="8">
    <location>
        <begin position="248"/>
        <end position="257"/>
    </location>
</feature>
<dbReference type="EMBL" id="ML210154">
    <property type="protein sequence ID" value="TFK28708.1"/>
    <property type="molecule type" value="Genomic_DNA"/>
</dbReference>
<feature type="region of interest" description="Disordered" evidence="8">
    <location>
        <begin position="234"/>
        <end position="286"/>
    </location>
</feature>
<evidence type="ECO:0000256" key="4">
    <source>
        <dbReference type="ARBA" id="ARBA00023015"/>
    </source>
</evidence>
<dbReference type="Proteomes" id="UP000307440">
    <property type="component" value="Unassembled WGS sequence"/>
</dbReference>
<evidence type="ECO:0000313" key="11">
    <source>
        <dbReference type="Proteomes" id="UP000307440"/>
    </source>
</evidence>
<dbReference type="InterPro" id="IPR027093">
    <property type="entry name" value="EAF_fam"/>
</dbReference>
<dbReference type="STRING" id="230819.A0A5C3L7J0"/>
<evidence type="ECO:0000256" key="6">
    <source>
        <dbReference type="ARBA" id="ARBA00023163"/>
    </source>
</evidence>
<keyword evidence="7" id="KW-0539">Nucleus</keyword>
<feature type="compositionally biased region" description="Low complexity" evidence="8">
    <location>
        <begin position="1"/>
        <end position="12"/>
    </location>
</feature>
<evidence type="ECO:0000259" key="9">
    <source>
        <dbReference type="Pfam" id="PF09816"/>
    </source>
</evidence>
<feature type="domain" description="Transcription elongation factor Eaf N-terminal" evidence="9">
    <location>
        <begin position="24"/>
        <end position="150"/>
    </location>
</feature>
<feature type="compositionally biased region" description="Acidic residues" evidence="8">
    <location>
        <begin position="562"/>
        <end position="572"/>
    </location>
</feature>
<feature type="compositionally biased region" description="Basic and acidic residues" evidence="8">
    <location>
        <begin position="319"/>
        <end position="383"/>
    </location>
</feature>
<sequence length="687" mass="73464">MATSSSGASTTSWMPAPGRYTVDVGQSLGRALKAQAVSKSSNASSSAPSPAPAMGKPKKTPDRDFYALKYNHKPQSIDANKPGMIQFTQSGSGVNVLVEHPSVVPGDSAMFRGQEAALNKLDCVLIYDEDAGTFTLEKLDAWVQLTLDRNLPPIIPRDASPTPSLSGARSTSAMAVAGQKRSHHVMEDTTLEEDLLDLVDHKAKVNGGSSKANGASANLNDDVDAAIANLVPESSVKGGKSSSHVRSNSKLQASAKTSSRKHIKEEDEEDEEDEDTPLWQQQQSQRLRLREQEQRLERQKQELEEQKVKQELEKARLEREQEKLTLERLEKDRLDRLEKQEREELRAALEKDRERETKLEREREQEKMRMEKEKMMMRDKEKQLPPTQERYFATSNSGKGKNGRPVKGIPKGKQAKAAPAVAPAAATPAALSLPSSASTSSSSTPLASTSRVASGIASLPPRPTKMAKRPVAVEDSPSLPAAAGSRLSGKGASKAAVSRAKATPAKPAPPSPPQSAGLALPGASTQAAIAPPPSVLMRGLQGSAGQKVNAAAPQAAPPPEMSDSEDEWDEVPTVDSNTAVGGLSSGLVMQEVDGDEEFGDPIFDEEMNEDEAEADADLEEDDGWEAQLEAEIGALEDDGDTDMMEVEVRPDGEDFDGPVSLNAYAGGGDGAAPEDSDFSSSDSEDSD</sequence>
<keyword evidence="11" id="KW-1185">Reference proteome</keyword>
<comment type="similarity">
    <text evidence="2">Belongs to the EAF family.</text>
</comment>
<feature type="region of interest" description="Disordered" evidence="8">
    <location>
        <begin position="1"/>
        <end position="20"/>
    </location>
</feature>
<dbReference type="Pfam" id="PF09816">
    <property type="entry name" value="EAF"/>
    <property type="match status" value="1"/>
</dbReference>
<dbReference type="GO" id="GO:0032783">
    <property type="term" value="C:super elongation complex"/>
    <property type="evidence" value="ECO:0007669"/>
    <property type="project" value="InterPro"/>
</dbReference>
<protein>
    <recommendedName>
        <fullName evidence="9">Transcription elongation factor Eaf N-terminal domain-containing protein</fullName>
    </recommendedName>
</protein>
<keyword evidence="4" id="KW-0805">Transcription regulation</keyword>
<feature type="compositionally biased region" description="Low complexity" evidence="8">
    <location>
        <begin position="234"/>
        <end position="246"/>
    </location>
</feature>
<feature type="region of interest" description="Disordered" evidence="8">
    <location>
        <begin position="33"/>
        <end position="63"/>
    </location>
</feature>
<feature type="region of interest" description="Disordered" evidence="8">
    <location>
        <begin position="648"/>
        <end position="687"/>
    </location>
</feature>
<evidence type="ECO:0000256" key="3">
    <source>
        <dbReference type="ARBA" id="ARBA00022553"/>
    </source>
</evidence>
<feature type="compositionally biased region" description="Low complexity" evidence="8">
    <location>
        <begin position="417"/>
        <end position="450"/>
    </location>
</feature>
<evidence type="ECO:0000256" key="7">
    <source>
        <dbReference type="ARBA" id="ARBA00023242"/>
    </source>
</evidence>
<evidence type="ECO:0000313" key="10">
    <source>
        <dbReference type="EMBL" id="TFK28708.1"/>
    </source>
</evidence>
<dbReference type="GO" id="GO:0006368">
    <property type="term" value="P:transcription elongation by RNA polymerase II"/>
    <property type="evidence" value="ECO:0007669"/>
    <property type="project" value="InterPro"/>
</dbReference>
<keyword evidence="6" id="KW-0804">Transcription</keyword>
<name>A0A5C3L7J0_COPMA</name>
<feature type="compositionally biased region" description="Low complexity" evidence="8">
    <location>
        <begin position="33"/>
        <end position="55"/>
    </location>
</feature>
<evidence type="ECO:0000256" key="2">
    <source>
        <dbReference type="ARBA" id="ARBA00007798"/>
    </source>
</evidence>
<evidence type="ECO:0000256" key="8">
    <source>
        <dbReference type="SAM" id="MobiDB-lite"/>
    </source>
</evidence>
<proteinExistence type="inferred from homology"/>
<dbReference type="PANTHER" id="PTHR15970:SF2">
    <property type="entry name" value="ELL-ASSOCIATED FACTOR EAF"/>
    <property type="match status" value="1"/>
</dbReference>
<feature type="region of interest" description="Disordered" evidence="8">
    <location>
        <begin position="319"/>
        <end position="581"/>
    </location>
</feature>
<organism evidence="10 11">
    <name type="scientific">Coprinopsis marcescibilis</name>
    <name type="common">Agaric fungus</name>
    <name type="synonym">Psathyrella marcescibilis</name>
    <dbReference type="NCBI Taxonomy" id="230819"/>
    <lineage>
        <taxon>Eukaryota</taxon>
        <taxon>Fungi</taxon>
        <taxon>Dikarya</taxon>
        <taxon>Basidiomycota</taxon>
        <taxon>Agaricomycotina</taxon>
        <taxon>Agaricomycetes</taxon>
        <taxon>Agaricomycetidae</taxon>
        <taxon>Agaricales</taxon>
        <taxon>Agaricineae</taxon>
        <taxon>Psathyrellaceae</taxon>
        <taxon>Coprinopsis</taxon>
    </lineage>
</organism>
<dbReference type="OrthoDB" id="125903at2759"/>
<comment type="subcellular location">
    <subcellularLocation>
        <location evidence="1">Nucleus</location>
    </subcellularLocation>
</comment>
<reference evidence="10 11" key="1">
    <citation type="journal article" date="2019" name="Nat. Ecol. Evol.">
        <title>Megaphylogeny resolves global patterns of mushroom evolution.</title>
        <authorList>
            <person name="Varga T."/>
            <person name="Krizsan K."/>
            <person name="Foldi C."/>
            <person name="Dima B."/>
            <person name="Sanchez-Garcia M."/>
            <person name="Sanchez-Ramirez S."/>
            <person name="Szollosi G.J."/>
            <person name="Szarkandi J.G."/>
            <person name="Papp V."/>
            <person name="Albert L."/>
            <person name="Andreopoulos W."/>
            <person name="Angelini C."/>
            <person name="Antonin V."/>
            <person name="Barry K.W."/>
            <person name="Bougher N.L."/>
            <person name="Buchanan P."/>
            <person name="Buyck B."/>
            <person name="Bense V."/>
            <person name="Catcheside P."/>
            <person name="Chovatia M."/>
            <person name="Cooper J."/>
            <person name="Damon W."/>
            <person name="Desjardin D."/>
            <person name="Finy P."/>
            <person name="Geml J."/>
            <person name="Haridas S."/>
            <person name="Hughes K."/>
            <person name="Justo A."/>
            <person name="Karasinski D."/>
            <person name="Kautmanova I."/>
            <person name="Kiss B."/>
            <person name="Kocsube S."/>
            <person name="Kotiranta H."/>
            <person name="LaButti K.M."/>
            <person name="Lechner B.E."/>
            <person name="Liimatainen K."/>
            <person name="Lipzen A."/>
            <person name="Lukacs Z."/>
            <person name="Mihaltcheva S."/>
            <person name="Morgado L.N."/>
            <person name="Niskanen T."/>
            <person name="Noordeloos M.E."/>
            <person name="Ohm R.A."/>
            <person name="Ortiz-Santana B."/>
            <person name="Ovrebo C."/>
            <person name="Racz N."/>
            <person name="Riley R."/>
            <person name="Savchenko A."/>
            <person name="Shiryaev A."/>
            <person name="Soop K."/>
            <person name="Spirin V."/>
            <person name="Szebenyi C."/>
            <person name="Tomsovsky M."/>
            <person name="Tulloss R.E."/>
            <person name="Uehling J."/>
            <person name="Grigoriev I.V."/>
            <person name="Vagvolgyi C."/>
            <person name="Papp T."/>
            <person name="Martin F.M."/>
            <person name="Miettinen O."/>
            <person name="Hibbett D.S."/>
            <person name="Nagy L.G."/>
        </authorList>
    </citation>
    <scope>NUCLEOTIDE SEQUENCE [LARGE SCALE GENOMIC DNA]</scope>
    <source>
        <strain evidence="10 11">CBS 121175</strain>
    </source>
</reference>
<keyword evidence="3" id="KW-0597">Phosphoprotein</keyword>
<evidence type="ECO:0000256" key="5">
    <source>
        <dbReference type="ARBA" id="ARBA00023159"/>
    </source>
</evidence>
<accession>A0A5C3L7J0</accession>
<gene>
    <name evidence="10" type="ORF">FA15DRAFT_508754</name>
</gene>